<dbReference type="EMBL" id="BQNB010020860">
    <property type="protein sequence ID" value="GJU00391.1"/>
    <property type="molecule type" value="Genomic_DNA"/>
</dbReference>
<gene>
    <name evidence="3" type="ORF">Tco_1110729</name>
</gene>
<dbReference type="Gene3D" id="4.10.60.10">
    <property type="entry name" value="Zinc finger, CCHC-type"/>
    <property type="match status" value="1"/>
</dbReference>
<dbReference type="SMART" id="SM00343">
    <property type="entry name" value="ZnF_C2HC"/>
    <property type="match status" value="1"/>
</dbReference>
<proteinExistence type="predicted"/>
<keyword evidence="1" id="KW-0479">Metal-binding</keyword>
<keyword evidence="4" id="KW-1185">Reference proteome</keyword>
<evidence type="ECO:0000259" key="2">
    <source>
        <dbReference type="PROSITE" id="PS50158"/>
    </source>
</evidence>
<dbReference type="Pfam" id="PF00098">
    <property type="entry name" value="zf-CCHC"/>
    <property type="match status" value="1"/>
</dbReference>
<dbReference type="InterPro" id="IPR001878">
    <property type="entry name" value="Znf_CCHC"/>
</dbReference>
<reference evidence="3" key="2">
    <citation type="submission" date="2022-01" db="EMBL/GenBank/DDBJ databases">
        <authorList>
            <person name="Yamashiro T."/>
            <person name="Shiraishi A."/>
            <person name="Satake H."/>
            <person name="Nakayama K."/>
        </authorList>
    </citation>
    <scope>NUCLEOTIDE SEQUENCE</scope>
</reference>
<sequence length="582" mass="66156">MVFSSSSLCKEQTKWKANLQSIMHGLYVRQIIPEPGDPEREVPVVETFQEQTDDELTNKEVNQMEDDDQAIQIILMGLPKDIYAVVDSYDFKRNKHFPEKIASNLKFLNNQQPEWRRRVTIVHQSKDLYEVDYTQLYDFLKYNQVEVNELRAKRLASAHDPLALMANYNNPYNYPVFHQDQPSQVTYMQQPQPNNNYVPQPSFSQNYMQQPMLNPEDISDPTTAINMALVLMTKAFKLNYSTLTNNNQIISSNPRNRQIAQPVQNVKNQVVHNAVQNRCVQNVGNQNGLIIVSGIANQIVNQNGNGNVVATRAEGNGNGNGNNEYQVRCYNCKGMGHLARNCTVRPRRRDAAYLFKLRDLDEIEEVNANYILMANLQQASTSGTQTNSSPVYDSDGSAKLLEPITKPHLVQQNNSNVILVESSVEHSGGTVEQYPATVEETLAYFESLYNSLAIEVEKVNTVNHNLKATNADFTTELVRYKGQEKATKFVRDFKSLAKEADESFAKHKALEYEIERLLRVVLQAQLGDLKGQSIDTQCASNTLDPLSQKLDDENVSLEFQDLGLFDQLDTAYVVSRIRRIRN</sequence>
<dbReference type="SUPFAM" id="SSF57756">
    <property type="entry name" value="Retrovirus zinc finger-like domains"/>
    <property type="match status" value="1"/>
</dbReference>
<dbReference type="InterPro" id="IPR036875">
    <property type="entry name" value="Znf_CCHC_sf"/>
</dbReference>
<evidence type="ECO:0000313" key="4">
    <source>
        <dbReference type="Proteomes" id="UP001151760"/>
    </source>
</evidence>
<dbReference type="Proteomes" id="UP001151760">
    <property type="component" value="Unassembled WGS sequence"/>
</dbReference>
<keyword evidence="1" id="KW-0862">Zinc</keyword>
<accession>A0ABQ5IK32</accession>
<name>A0ABQ5IK32_9ASTR</name>
<dbReference type="PROSITE" id="PS50158">
    <property type="entry name" value="ZF_CCHC"/>
    <property type="match status" value="1"/>
</dbReference>
<keyword evidence="1" id="KW-0863">Zinc-finger</keyword>
<organism evidence="3 4">
    <name type="scientific">Tanacetum coccineum</name>
    <dbReference type="NCBI Taxonomy" id="301880"/>
    <lineage>
        <taxon>Eukaryota</taxon>
        <taxon>Viridiplantae</taxon>
        <taxon>Streptophyta</taxon>
        <taxon>Embryophyta</taxon>
        <taxon>Tracheophyta</taxon>
        <taxon>Spermatophyta</taxon>
        <taxon>Magnoliopsida</taxon>
        <taxon>eudicotyledons</taxon>
        <taxon>Gunneridae</taxon>
        <taxon>Pentapetalae</taxon>
        <taxon>asterids</taxon>
        <taxon>campanulids</taxon>
        <taxon>Asterales</taxon>
        <taxon>Asteraceae</taxon>
        <taxon>Asteroideae</taxon>
        <taxon>Anthemideae</taxon>
        <taxon>Anthemidinae</taxon>
        <taxon>Tanacetum</taxon>
    </lineage>
</organism>
<evidence type="ECO:0000256" key="1">
    <source>
        <dbReference type="PROSITE-ProRule" id="PRU00047"/>
    </source>
</evidence>
<comment type="caution">
    <text evidence="3">The sequence shown here is derived from an EMBL/GenBank/DDBJ whole genome shotgun (WGS) entry which is preliminary data.</text>
</comment>
<feature type="domain" description="CCHC-type" evidence="2">
    <location>
        <begin position="328"/>
        <end position="342"/>
    </location>
</feature>
<protein>
    <submittedName>
        <fullName evidence="3">Retrovirus-related pol polyprotein from transposon TNT 1-94</fullName>
    </submittedName>
</protein>
<reference evidence="3" key="1">
    <citation type="journal article" date="2022" name="Int. J. Mol. Sci.">
        <title>Draft Genome of Tanacetum Coccineum: Genomic Comparison of Closely Related Tanacetum-Family Plants.</title>
        <authorList>
            <person name="Yamashiro T."/>
            <person name="Shiraishi A."/>
            <person name="Nakayama K."/>
            <person name="Satake H."/>
        </authorList>
    </citation>
    <scope>NUCLEOTIDE SEQUENCE</scope>
</reference>
<evidence type="ECO:0000313" key="3">
    <source>
        <dbReference type="EMBL" id="GJU00391.1"/>
    </source>
</evidence>